<keyword evidence="8" id="KW-1185">Reference proteome</keyword>
<dbReference type="AlphaFoldDB" id="A0AAW2FT10"/>
<keyword evidence="5 6" id="KW-0472">Membrane</keyword>
<evidence type="ECO:0000256" key="3">
    <source>
        <dbReference type="ARBA" id="ARBA00022692"/>
    </source>
</evidence>
<dbReference type="GO" id="GO:0016020">
    <property type="term" value="C:membrane"/>
    <property type="evidence" value="ECO:0007669"/>
    <property type="project" value="UniProtKB-SubCell"/>
</dbReference>
<evidence type="ECO:0000256" key="4">
    <source>
        <dbReference type="ARBA" id="ARBA00022989"/>
    </source>
</evidence>
<comment type="similarity">
    <text evidence="2">Belongs to the TMEM129 family.</text>
</comment>
<proteinExistence type="inferred from homology"/>
<comment type="subcellular location">
    <subcellularLocation>
        <location evidence="1">Membrane</location>
        <topology evidence="1">Multi-pass membrane protein</topology>
    </subcellularLocation>
</comment>
<dbReference type="InterPro" id="IPR018801">
    <property type="entry name" value="TM129"/>
</dbReference>
<feature type="transmembrane region" description="Helical" evidence="6">
    <location>
        <begin position="91"/>
        <end position="108"/>
    </location>
</feature>
<keyword evidence="3 6" id="KW-0812">Transmembrane</keyword>
<evidence type="ECO:0000313" key="7">
    <source>
        <dbReference type="EMBL" id="KAL0118264.1"/>
    </source>
</evidence>
<name>A0AAW2FT10_9HYME</name>
<dbReference type="GO" id="GO:0005783">
    <property type="term" value="C:endoplasmic reticulum"/>
    <property type="evidence" value="ECO:0007669"/>
    <property type="project" value="TreeGrafter"/>
</dbReference>
<keyword evidence="4 6" id="KW-1133">Transmembrane helix</keyword>
<organism evidence="7 8">
    <name type="scientific">Cardiocondyla obscurior</name>
    <dbReference type="NCBI Taxonomy" id="286306"/>
    <lineage>
        <taxon>Eukaryota</taxon>
        <taxon>Metazoa</taxon>
        <taxon>Ecdysozoa</taxon>
        <taxon>Arthropoda</taxon>
        <taxon>Hexapoda</taxon>
        <taxon>Insecta</taxon>
        <taxon>Pterygota</taxon>
        <taxon>Neoptera</taxon>
        <taxon>Endopterygota</taxon>
        <taxon>Hymenoptera</taxon>
        <taxon>Apocrita</taxon>
        <taxon>Aculeata</taxon>
        <taxon>Formicoidea</taxon>
        <taxon>Formicidae</taxon>
        <taxon>Myrmicinae</taxon>
        <taxon>Cardiocondyla</taxon>
    </lineage>
</organism>
<dbReference type="GO" id="GO:0016567">
    <property type="term" value="P:protein ubiquitination"/>
    <property type="evidence" value="ECO:0007669"/>
    <property type="project" value="InterPro"/>
</dbReference>
<reference evidence="7 8" key="1">
    <citation type="submission" date="2023-03" db="EMBL/GenBank/DDBJ databases">
        <title>High recombination rates correlate with genetic variation in Cardiocondyla obscurior ants.</title>
        <authorList>
            <person name="Errbii M."/>
        </authorList>
    </citation>
    <scope>NUCLEOTIDE SEQUENCE [LARGE SCALE GENOMIC DNA]</scope>
    <source>
        <strain evidence="7">Alpha-2009</strain>
        <tissue evidence="7">Whole body</tissue>
    </source>
</reference>
<dbReference type="EMBL" id="JADYXP020000008">
    <property type="protein sequence ID" value="KAL0118264.1"/>
    <property type="molecule type" value="Genomic_DNA"/>
</dbReference>
<evidence type="ECO:0008006" key="9">
    <source>
        <dbReference type="Google" id="ProtNLM"/>
    </source>
</evidence>
<dbReference type="GO" id="GO:0061630">
    <property type="term" value="F:ubiquitin protein ligase activity"/>
    <property type="evidence" value="ECO:0007669"/>
    <property type="project" value="InterPro"/>
</dbReference>
<dbReference type="PANTHER" id="PTHR31322">
    <property type="entry name" value="E3 UBIQUITIN-PROTEIN LIGASE TM129"/>
    <property type="match status" value="1"/>
</dbReference>
<evidence type="ECO:0000313" key="8">
    <source>
        <dbReference type="Proteomes" id="UP001430953"/>
    </source>
</evidence>
<accession>A0AAW2FT10</accession>
<dbReference type="PANTHER" id="PTHR31322:SF2">
    <property type="entry name" value="E3 UBIQUITIN-PROTEIN LIGASE TM129"/>
    <property type="match status" value="1"/>
</dbReference>
<feature type="transmembrane region" description="Helical" evidence="6">
    <location>
        <begin position="6"/>
        <end position="23"/>
    </location>
</feature>
<dbReference type="Pfam" id="PF10272">
    <property type="entry name" value="Tmpp129"/>
    <property type="match status" value="1"/>
</dbReference>
<evidence type="ECO:0000256" key="2">
    <source>
        <dbReference type="ARBA" id="ARBA00007332"/>
    </source>
</evidence>
<sequence>MSALFLYTLFYFLISICIIYPPTEFVSAGLTVKDIFANWLGSENEFFVEYHIRRSVATLLLHSVLPLGYVLGLLYFNHIDAEKLLLADGNYLGPFIVLCLVIVPLHTLTKIFEWSAHNWATHPIMQNLSLYSMFFNNNIPCVAKSINTEYRRIDKIAIVTNSITRVVVTDNWIIKITPYKLQVAYQSDAILTVTKSDIHTTSRDEVQFINIQVKSMRAMIQGFDIRLNVLDFKDLQDKVLGPIAIPHNITLYKTLIDRFIDTFKEEVNKNPFYDTAEELGQCLGCLQTLSNVKLNRLCRSSEIVGLDDCTTCFCRPMWCIDCIAKWFASKQDENAPETWLSSKCNCPLCRARFCLLDVCFVRNLND</sequence>
<feature type="transmembrane region" description="Helical" evidence="6">
    <location>
        <begin position="59"/>
        <end position="79"/>
    </location>
</feature>
<gene>
    <name evidence="7" type="ORF">PUN28_009131</name>
</gene>
<protein>
    <recommendedName>
        <fullName evidence="9">Transmembrane protein 129</fullName>
    </recommendedName>
</protein>
<evidence type="ECO:0000256" key="5">
    <source>
        <dbReference type="ARBA" id="ARBA00023136"/>
    </source>
</evidence>
<comment type="caution">
    <text evidence="7">The sequence shown here is derived from an EMBL/GenBank/DDBJ whole genome shotgun (WGS) entry which is preliminary data.</text>
</comment>
<evidence type="ECO:0000256" key="1">
    <source>
        <dbReference type="ARBA" id="ARBA00004141"/>
    </source>
</evidence>
<dbReference type="Proteomes" id="UP001430953">
    <property type="component" value="Unassembled WGS sequence"/>
</dbReference>
<evidence type="ECO:0000256" key="6">
    <source>
        <dbReference type="SAM" id="Phobius"/>
    </source>
</evidence>